<evidence type="ECO:0000256" key="6">
    <source>
        <dbReference type="ARBA" id="ARBA00022679"/>
    </source>
</evidence>
<dbReference type="PROSITE" id="PS50885">
    <property type="entry name" value="HAMP"/>
    <property type="match status" value="1"/>
</dbReference>
<evidence type="ECO:0000313" key="16">
    <source>
        <dbReference type="Proteomes" id="UP000565468"/>
    </source>
</evidence>
<dbReference type="PANTHER" id="PTHR34220">
    <property type="entry name" value="SENSOR HISTIDINE KINASE YPDA"/>
    <property type="match status" value="1"/>
</dbReference>
<dbReference type="PRINTS" id="PR00344">
    <property type="entry name" value="BCTRLSENSOR"/>
</dbReference>
<evidence type="ECO:0000256" key="10">
    <source>
        <dbReference type="ARBA" id="ARBA00023012"/>
    </source>
</evidence>
<evidence type="ECO:0000256" key="5">
    <source>
        <dbReference type="ARBA" id="ARBA00022553"/>
    </source>
</evidence>
<keyword evidence="10" id="KW-0902">Two-component regulatory system</keyword>
<comment type="caution">
    <text evidence="15">The sequence shown here is derived from an EMBL/GenBank/DDBJ whole genome shotgun (WGS) entry which is preliminary data.</text>
</comment>
<proteinExistence type="predicted"/>
<dbReference type="EC" id="2.7.13.3" evidence="3"/>
<dbReference type="AlphaFoldDB" id="A0A848M3W6"/>
<accession>A0A848M3W6</accession>
<comment type="catalytic activity">
    <reaction evidence="1">
        <text>ATP + protein L-histidine = ADP + protein N-phospho-L-histidine.</text>
        <dbReference type="EC" id="2.7.13.3"/>
    </reaction>
</comment>
<evidence type="ECO:0000256" key="12">
    <source>
        <dbReference type="SAM" id="Phobius"/>
    </source>
</evidence>
<dbReference type="GO" id="GO:0005524">
    <property type="term" value="F:ATP binding"/>
    <property type="evidence" value="ECO:0007669"/>
    <property type="project" value="UniProtKB-KW"/>
</dbReference>
<dbReference type="EMBL" id="JABBPN010000002">
    <property type="protein sequence ID" value="NMO94910.1"/>
    <property type="molecule type" value="Genomic_DNA"/>
</dbReference>
<dbReference type="Gene3D" id="6.10.340.10">
    <property type="match status" value="1"/>
</dbReference>
<protein>
    <recommendedName>
        <fullName evidence="3">histidine kinase</fullName>
        <ecNumber evidence="3">2.7.13.3</ecNumber>
    </recommendedName>
</protein>
<dbReference type="GO" id="GO:0005886">
    <property type="term" value="C:plasma membrane"/>
    <property type="evidence" value="ECO:0007669"/>
    <property type="project" value="UniProtKB-SubCell"/>
</dbReference>
<dbReference type="SMART" id="SM00387">
    <property type="entry name" value="HATPase_c"/>
    <property type="match status" value="1"/>
</dbReference>
<dbReference type="PANTHER" id="PTHR34220:SF7">
    <property type="entry name" value="SENSOR HISTIDINE KINASE YPDA"/>
    <property type="match status" value="1"/>
</dbReference>
<evidence type="ECO:0000256" key="9">
    <source>
        <dbReference type="ARBA" id="ARBA00022840"/>
    </source>
</evidence>
<evidence type="ECO:0000259" key="14">
    <source>
        <dbReference type="PROSITE" id="PS50885"/>
    </source>
</evidence>
<dbReference type="InterPro" id="IPR003660">
    <property type="entry name" value="HAMP_dom"/>
</dbReference>
<dbReference type="SUPFAM" id="SSF158472">
    <property type="entry name" value="HAMP domain-like"/>
    <property type="match status" value="1"/>
</dbReference>
<keyword evidence="12" id="KW-0812">Transmembrane</keyword>
<dbReference type="Gene3D" id="3.30.565.10">
    <property type="entry name" value="Histidine kinase-like ATPase, C-terminal domain"/>
    <property type="match status" value="1"/>
</dbReference>
<dbReference type="PROSITE" id="PS50109">
    <property type="entry name" value="HIS_KIN"/>
    <property type="match status" value="1"/>
</dbReference>
<keyword evidence="9" id="KW-0067">ATP-binding</keyword>
<name>A0A848M3W6_PAELE</name>
<dbReference type="InterPro" id="IPR005467">
    <property type="entry name" value="His_kinase_dom"/>
</dbReference>
<keyword evidence="8 15" id="KW-0418">Kinase</keyword>
<feature type="domain" description="HAMP" evidence="14">
    <location>
        <begin position="306"/>
        <end position="359"/>
    </location>
</feature>
<keyword evidence="6" id="KW-0808">Transferase</keyword>
<dbReference type="SUPFAM" id="SSF55874">
    <property type="entry name" value="ATPase domain of HSP90 chaperone/DNA topoisomerase II/histidine kinase"/>
    <property type="match status" value="1"/>
</dbReference>
<dbReference type="Pfam" id="PF06580">
    <property type="entry name" value="His_kinase"/>
    <property type="match status" value="1"/>
</dbReference>
<comment type="subcellular location">
    <subcellularLocation>
        <location evidence="2">Cell membrane</location>
        <topology evidence="2">Multi-pass membrane protein</topology>
    </subcellularLocation>
</comment>
<evidence type="ECO:0000256" key="8">
    <source>
        <dbReference type="ARBA" id="ARBA00022777"/>
    </source>
</evidence>
<dbReference type="SMART" id="SM00304">
    <property type="entry name" value="HAMP"/>
    <property type="match status" value="1"/>
</dbReference>
<dbReference type="InterPro" id="IPR003594">
    <property type="entry name" value="HATPase_dom"/>
</dbReference>
<evidence type="ECO:0000256" key="1">
    <source>
        <dbReference type="ARBA" id="ARBA00000085"/>
    </source>
</evidence>
<sequence>MRISTKMVVGYLLLIVLPFLIFSAFVYSQFYERFISQYQLTNQQNIEQQAANLDASLSKIESLYSIYQNNTALLDFLRGDYVDDREFIYSYIKEIRPAFDFASLGEPMVSQVVVYPKTQSRLLSFPEFADYSKIESKLSLEEQRQLRPAKGLWKDSAQAGYKPSLVYYHKLYSDTYTSELGIVEIRVNPALIEEFMKALRTVHPQNTVLLLDSDGTEYSSIKNTSIQEGVIENIQASVADRGDDTFLVDGENLMVNSVNLPRLGLNIIEINKQEALFRFLSTKLWLAAAGIVLLGLLSIFYYVLLSSLTKRVLLLSRHMRKVGLDDVGIPYTGKQGKDEIGFLISNYNAMIERIDELINHVQKVELLKKDADFKMLQAQIQPHFLYNTLETMRMLARSNKDHKVADMAYSLGNLLRYSLSQSDHTTLQEELQHVKAYIAIHQIRMRDLEFVLEADEELLTIRCPRFILQPLVENSMIHGLSNLRGNKTIAIRFKKREDAVEIQVADNGAGIPEKKLSSLRLKLQGGSSYADLASSKGTGIGVGNVAERVKAYFGSESEMLVTSVEGEGTTFTLILYMGEIQHAATDDC</sequence>
<evidence type="ECO:0000313" key="15">
    <source>
        <dbReference type="EMBL" id="NMO94910.1"/>
    </source>
</evidence>
<evidence type="ECO:0000256" key="11">
    <source>
        <dbReference type="ARBA" id="ARBA00023136"/>
    </source>
</evidence>
<keyword evidence="11 12" id="KW-0472">Membrane</keyword>
<organism evidence="15 16">
    <name type="scientific">Paenibacillus lemnae</name>
    <dbReference type="NCBI Taxonomy" id="1330551"/>
    <lineage>
        <taxon>Bacteria</taxon>
        <taxon>Bacillati</taxon>
        <taxon>Bacillota</taxon>
        <taxon>Bacilli</taxon>
        <taxon>Bacillales</taxon>
        <taxon>Paenibacillaceae</taxon>
        <taxon>Paenibacillus</taxon>
    </lineage>
</organism>
<dbReference type="Proteomes" id="UP000565468">
    <property type="component" value="Unassembled WGS sequence"/>
</dbReference>
<dbReference type="InterPro" id="IPR004358">
    <property type="entry name" value="Sig_transdc_His_kin-like_C"/>
</dbReference>
<dbReference type="InterPro" id="IPR050640">
    <property type="entry name" value="Bact_2-comp_sensor_kinase"/>
</dbReference>
<gene>
    <name evidence="15" type="ORF">HII30_03785</name>
</gene>
<dbReference type="Pfam" id="PF02518">
    <property type="entry name" value="HATPase_c"/>
    <property type="match status" value="1"/>
</dbReference>
<evidence type="ECO:0000259" key="13">
    <source>
        <dbReference type="PROSITE" id="PS50109"/>
    </source>
</evidence>
<keyword evidence="7" id="KW-0547">Nucleotide-binding</keyword>
<dbReference type="InterPro" id="IPR010559">
    <property type="entry name" value="Sig_transdc_His_kin_internal"/>
</dbReference>
<evidence type="ECO:0000256" key="2">
    <source>
        <dbReference type="ARBA" id="ARBA00004651"/>
    </source>
</evidence>
<keyword evidence="5" id="KW-0597">Phosphoprotein</keyword>
<feature type="transmembrane region" description="Helical" evidence="12">
    <location>
        <begin position="284"/>
        <end position="304"/>
    </location>
</feature>
<dbReference type="InterPro" id="IPR036890">
    <property type="entry name" value="HATPase_C_sf"/>
</dbReference>
<keyword evidence="16" id="KW-1185">Reference proteome</keyword>
<keyword evidence="4" id="KW-1003">Cell membrane</keyword>
<evidence type="ECO:0000256" key="3">
    <source>
        <dbReference type="ARBA" id="ARBA00012438"/>
    </source>
</evidence>
<feature type="domain" description="Histidine kinase" evidence="13">
    <location>
        <begin position="467"/>
        <end position="579"/>
    </location>
</feature>
<dbReference type="Pfam" id="PF00672">
    <property type="entry name" value="HAMP"/>
    <property type="match status" value="1"/>
</dbReference>
<dbReference type="RefSeq" id="WP_169503646.1">
    <property type="nucleotide sequence ID" value="NZ_JABBPN010000002.1"/>
</dbReference>
<keyword evidence="12" id="KW-1133">Transmembrane helix</keyword>
<evidence type="ECO:0000256" key="7">
    <source>
        <dbReference type="ARBA" id="ARBA00022741"/>
    </source>
</evidence>
<reference evidence="15 16" key="1">
    <citation type="submission" date="2020-04" db="EMBL/GenBank/DDBJ databases">
        <title>Paenibacillus algicola sp. nov., a novel marine bacterium producing alginate lyase.</title>
        <authorList>
            <person name="Huang H."/>
        </authorList>
    </citation>
    <scope>NUCLEOTIDE SEQUENCE [LARGE SCALE GENOMIC DNA]</scope>
    <source>
        <strain evidence="15 16">L7-75</strain>
    </source>
</reference>
<evidence type="ECO:0000256" key="4">
    <source>
        <dbReference type="ARBA" id="ARBA00022475"/>
    </source>
</evidence>
<dbReference type="GO" id="GO:0000155">
    <property type="term" value="F:phosphorelay sensor kinase activity"/>
    <property type="evidence" value="ECO:0007669"/>
    <property type="project" value="InterPro"/>
</dbReference>